<evidence type="ECO:0000313" key="1">
    <source>
        <dbReference type="EMBL" id="CAG8449930.1"/>
    </source>
</evidence>
<sequence length="48" mass="5607">MASEINLLRQKNARLMVENTEFKAKYNVKNVKRDSENAELKAKVIKLE</sequence>
<keyword evidence="2" id="KW-1185">Reference proteome</keyword>
<evidence type="ECO:0000313" key="2">
    <source>
        <dbReference type="Proteomes" id="UP000789375"/>
    </source>
</evidence>
<dbReference type="Proteomes" id="UP000789375">
    <property type="component" value="Unassembled WGS sequence"/>
</dbReference>
<reference evidence="1" key="1">
    <citation type="submission" date="2021-06" db="EMBL/GenBank/DDBJ databases">
        <authorList>
            <person name="Kallberg Y."/>
            <person name="Tangrot J."/>
            <person name="Rosling A."/>
        </authorList>
    </citation>
    <scope>NUCLEOTIDE SEQUENCE</scope>
    <source>
        <strain evidence="1">87-6 pot B 2015</strain>
    </source>
</reference>
<accession>A0A9N8VE30</accession>
<comment type="caution">
    <text evidence="1">The sequence shown here is derived from an EMBL/GenBank/DDBJ whole genome shotgun (WGS) entry which is preliminary data.</text>
</comment>
<proteinExistence type="predicted"/>
<organism evidence="1 2">
    <name type="scientific">Funneliformis mosseae</name>
    <name type="common">Endomycorrhizal fungus</name>
    <name type="synonym">Glomus mosseae</name>
    <dbReference type="NCBI Taxonomy" id="27381"/>
    <lineage>
        <taxon>Eukaryota</taxon>
        <taxon>Fungi</taxon>
        <taxon>Fungi incertae sedis</taxon>
        <taxon>Mucoromycota</taxon>
        <taxon>Glomeromycotina</taxon>
        <taxon>Glomeromycetes</taxon>
        <taxon>Glomerales</taxon>
        <taxon>Glomeraceae</taxon>
        <taxon>Funneliformis</taxon>
    </lineage>
</organism>
<name>A0A9N8VE30_FUNMO</name>
<dbReference type="AlphaFoldDB" id="A0A9N8VE30"/>
<dbReference type="EMBL" id="CAJVPP010000164">
    <property type="protein sequence ID" value="CAG8449930.1"/>
    <property type="molecule type" value="Genomic_DNA"/>
</dbReference>
<gene>
    <name evidence="1" type="ORF">FMOSSE_LOCUS1442</name>
</gene>
<protein>
    <submittedName>
        <fullName evidence="1">2118_t:CDS:1</fullName>
    </submittedName>
</protein>